<sequence length="96" mass="10438">MGELLVHFGQLQAAAGHIDTAIGALHSQLSDLDSAAKPLVSTWNGEAQSADQQRQQQWTRAAQDLTQILQGIKKALEESTQEYIQTEKSNTSLFSG</sequence>
<dbReference type="InterPro" id="IPR010310">
    <property type="entry name" value="T7SS_ESAT-6-like"/>
</dbReference>
<keyword evidence="3" id="KW-1185">Reference proteome</keyword>
<comment type="caution">
    <text evidence="2">The sequence shown here is derived from an EMBL/GenBank/DDBJ whole genome shotgun (WGS) entry which is preliminary data.</text>
</comment>
<dbReference type="SUPFAM" id="SSF140453">
    <property type="entry name" value="EsxAB dimer-like"/>
    <property type="match status" value="1"/>
</dbReference>
<dbReference type="Proteomes" id="UP000653674">
    <property type="component" value="Unassembled WGS sequence"/>
</dbReference>
<organism evidence="2 3">
    <name type="scientific">Planosporangium flavigriseum</name>
    <dbReference type="NCBI Taxonomy" id="373681"/>
    <lineage>
        <taxon>Bacteria</taxon>
        <taxon>Bacillati</taxon>
        <taxon>Actinomycetota</taxon>
        <taxon>Actinomycetes</taxon>
        <taxon>Micromonosporales</taxon>
        <taxon>Micromonosporaceae</taxon>
        <taxon>Planosporangium</taxon>
    </lineage>
</organism>
<dbReference type="Gene3D" id="1.10.287.1060">
    <property type="entry name" value="ESAT-6-like"/>
    <property type="match status" value="1"/>
</dbReference>
<dbReference type="EMBL" id="BONU01000012">
    <property type="protein sequence ID" value="GIG73836.1"/>
    <property type="molecule type" value="Genomic_DNA"/>
</dbReference>
<dbReference type="InterPro" id="IPR036689">
    <property type="entry name" value="ESAT-6-like_sf"/>
</dbReference>
<evidence type="ECO:0000313" key="3">
    <source>
        <dbReference type="Proteomes" id="UP000653674"/>
    </source>
</evidence>
<gene>
    <name evidence="2" type="ORF">Pfl04_22400</name>
</gene>
<name>A0A8J3LUH7_9ACTN</name>
<dbReference type="NCBIfam" id="TIGR03930">
    <property type="entry name" value="WXG100_ESAT6"/>
    <property type="match status" value="1"/>
</dbReference>
<dbReference type="RefSeq" id="WP_168074343.1">
    <property type="nucleotide sequence ID" value="NZ_BAAAQJ010000008.1"/>
</dbReference>
<evidence type="ECO:0000256" key="1">
    <source>
        <dbReference type="RuleBase" id="RU362001"/>
    </source>
</evidence>
<dbReference type="Pfam" id="PF06013">
    <property type="entry name" value="WXG100"/>
    <property type="match status" value="1"/>
</dbReference>
<reference evidence="2" key="1">
    <citation type="submission" date="2021-01" db="EMBL/GenBank/DDBJ databases">
        <title>Whole genome shotgun sequence of Planosporangium flavigriseum NBRC 105377.</title>
        <authorList>
            <person name="Komaki H."/>
            <person name="Tamura T."/>
        </authorList>
    </citation>
    <scope>NUCLEOTIDE SEQUENCE</scope>
    <source>
        <strain evidence="2">NBRC 105377</strain>
    </source>
</reference>
<evidence type="ECO:0000313" key="2">
    <source>
        <dbReference type="EMBL" id="GIG73836.1"/>
    </source>
</evidence>
<dbReference type="AlphaFoldDB" id="A0A8J3LUH7"/>
<comment type="similarity">
    <text evidence="1">Belongs to the WXG100 family.</text>
</comment>
<protein>
    <recommendedName>
        <fullName evidence="1">ESAT-6-like protein</fullName>
    </recommendedName>
</protein>
<accession>A0A8J3LUH7</accession>
<proteinExistence type="inferred from homology"/>